<dbReference type="EMBL" id="JANPWB010000003">
    <property type="protein sequence ID" value="KAJ1198651.1"/>
    <property type="molecule type" value="Genomic_DNA"/>
</dbReference>
<gene>
    <name evidence="1" type="ORF">NDU88_002490</name>
</gene>
<evidence type="ECO:0000313" key="1">
    <source>
        <dbReference type="EMBL" id="KAJ1198651.1"/>
    </source>
</evidence>
<organism evidence="1 2">
    <name type="scientific">Pleurodeles waltl</name>
    <name type="common">Iberian ribbed newt</name>
    <dbReference type="NCBI Taxonomy" id="8319"/>
    <lineage>
        <taxon>Eukaryota</taxon>
        <taxon>Metazoa</taxon>
        <taxon>Chordata</taxon>
        <taxon>Craniata</taxon>
        <taxon>Vertebrata</taxon>
        <taxon>Euteleostomi</taxon>
        <taxon>Amphibia</taxon>
        <taxon>Batrachia</taxon>
        <taxon>Caudata</taxon>
        <taxon>Salamandroidea</taxon>
        <taxon>Salamandridae</taxon>
        <taxon>Pleurodelinae</taxon>
        <taxon>Pleurodeles</taxon>
    </lineage>
</organism>
<comment type="caution">
    <text evidence="1">The sequence shown here is derived from an EMBL/GenBank/DDBJ whole genome shotgun (WGS) entry which is preliminary data.</text>
</comment>
<evidence type="ECO:0000313" key="2">
    <source>
        <dbReference type="Proteomes" id="UP001066276"/>
    </source>
</evidence>
<dbReference type="Proteomes" id="UP001066276">
    <property type="component" value="Chromosome 2_1"/>
</dbReference>
<keyword evidence="2" id="KW-1185">Reference proteome</keyword>
<reference evidence="1" key="1">
    <citation type="journal article" date="2022" name="bioRxiv">
        <title>Sequencing and chromosome-scale assembly of the giantPleurodeles waltlgenome.</title>
        <authorList>
            <person name="Brown T."/>
            <person name="Elewa A."/>
            <person name="Iarovenko S."/>
            <person name="Subramanian E."/>
            <person name="Araus A.J."/>
            <person name="Petzold A."/>
            <person name="Susuki M."/>
            <person name="Suzuki K.-i.T."/>
            <person name="Hayashi T."/>
            <person name="Toyoda A."/>
            <person name="Oliveira C."/>
            <person name="Osipova E."/>
            <person name="Leigh N.D."/>
            <person name="Simon A."/>
            <person name="Yun M.H."/>
        </authorList>
    </citation>
    <scope>NUCLEOTIDE SEQUENCE</scope>
    <source>
        <strain evidence="1">20211129_DDA</strain>
        <tissue evidence="1">Liver</tissue>
    </source>
</reference>
<proteinExistence type="predicted"/>
<protein>
    <submittedName>
        <fullName evidence="1">Uncharacterized protein</fullName>
    </submittedName>
</protein>
<accession>A0AAV7VCP3</accession>
<sequence length="78" mass="8922">MRIDGTSSSGVIKYETRLIYSDYRTTTAIVLKEQPTQCGGIDNFTNQRLSGYVSLLTGHYREDFVFVSRSFAQCRDEK</sequence>
<dbReference type="AlphaFoldDB" id="A0AAV7VCP3"/>
<name>A0AAV7VCP3_PLEWA</name>